<dbReference type="Proteomes" id="UP000717328">
    <property type="component" value="Unassembled WGS sequence"/>
</dbReference>
<reference evidence="2" key="2">
    <citation type="submission" date="2021-10" db="EMBL/GenBank/DDBJ databases">
        <title>Phylogenomics reveals ancestral predisposition of the termite-cultivated fungus Termitomyces towards a domesticated lifestyle.</title>
        <authorList>
            <person name="Auxier B."/>
            <person name="Grum-Grzhimaylo A."/>
            <person name="Cardenas M.E."/>
            <person name="Lodge J.D."/>
            <person name="Laessoe T."/>
            <person name="Pedersen O."/>
            <person name="Smith M.E."/>
            <person name="Kuyper T.W."/>
            <person name="Franco-Molano E.A."/>
            <person name="Baroni T.J."/>
            <person name="Aanen D.K."/>
        </authorList>
    </citation>
    <scope>NUCLEOTIDE SEQUENCE</scope>
    <source>
        <strain evidence="2">D49</strain>
    </source>
</reference>
<accession>A0A9P7KM14</accession>
<comment type="caution">
    <text evidence="2">The sequence shown here is derived from an EMBL/GenBank/DDBJ whole genome shotgun (WGS) entry which is preliminary data.</text>
</comment>
<dbReference type="AlphaFoldDB" id="A0A9P7KM14"/>
<keyword evidence="3" id="KW-1185">Reference proteome</keyword>
<evidence type="ECO:0000256" key="1">
    <source>
        <dbReference type="SAM" id="MobiDB-lite"/>
    </source>
</evidence>
<protein>
    <submittedName>
        <fullName evidence="2">Uncharacterized protein</fullName>
    </submittedName>
</protein>
<organism evidence="2 3">
    <name type="scientific">Sphagnurus paluster</name>
    <dbReference type="NCBI Taxonomy" id="117069"/>
    <lineage>
        <taxon>Eukaryota</taxon>
        <taxon>Fungi</taxon>
        <taxon>Dikarya</taxon>
        <taxon>Basidiomycota</taxon>
        <taxon>Agaricomycotina</taxon>
        <taxon>Agaricomycetes</taxon>
        <taxon>Agaricomycetidae</taxon>
        <taxon>Agaricales</taxon>
        <taxon>Tricholomatineae</taxon>
        <taxon>Lyophyllaceae</taxon>
        <taxon>Sphagnurus</taxon>
    </lineage>
</organism>
<dbReference type="OrthoDB" id="2690983at2759"/>
<evidence type="ECO:0000313" key="2">
    <source>
        <dbReference type="EMBL" id="KAG5654734.1"/>
    </source>
</evidence>
<feature type="region of interest" description="Disordered" evidence="1">
    <location>
        <begin position="171"/>
        <end position="199"/>
    </location>
</feature>
<feature type="compositionally biased region" description="Low complexity" evidence="1">
    <location>
        <begin position="318"/>
        <end position="333"/>
    </location>
</feature>
<gene>
    <name evidence="2" type="ORF">H0H81_003742</name>
</gene>
<evidence type="ECO:0000313" key="3">
    <source>
        <dbReference type="Proteomes" id="UP000717328"/>
    </source>
</evidence>
<reference evidence="2" key="1">
    <citation type="submission" date="2021-02" db="EMBL/GenBank/DDBJ databases">
        <authorList>
            <person name="Nieuwenhuis M."/>
            <person name="Van De Peppel L.J.J."/>
        </authorList>
    </citation>
    <scope>NUCLEOTIDE SEQUENCE</scope>
    <source>
        <strain evidence="2">D49</strain>
    </source>
</reference>
<feature type="region of interest" description="Disordered" evidence="1">
    <location>
        <begin position="1"/>
        <end position="33"/>
    </location>
</feature>
<feature type="region of interest" description="Disordered" evidence="1">
    <location>
        <begin position="230"/>
        <end position="259"/>
    </location>
</feature>
<proteinExistence type="predicted"/>
<feature type="region of interest" description="Disordered" evidence="1">
    <location>
        <begin position="303"/>
        <end position="354"/>
    </location>
</feature>
<sequence>MAVRDLSENSSPAGPGPQISYKPPNGRSHRLPLHDRANDLNKTKITGYVHVSRPSQQSNNAILVTAASDAQAFQPLPPLPYTSPLRLPSFNLSNPTATFSLDLAPPSLSPRRVTATIQPLQDSPTPSATAAIPGRKKIPRDIPSVLHPNSPYVPWSPEARREILPPLDVPSYSTDSDACRSSEKGAQMSIHPTRPRKTGSKIVTVSKSLRNFTFYLGKNIRRTAKRISGLQRPAPAQTPLPHSQNRSLQDHTQTSVNSYDSLDTTTLSTWLGLQRTQMEQERDTPGISLEDYERIGSWTRIPQSENRGIGKTDGYDKSLSFLPSSPSDPSQGDPYHELISSLDGDMRMPGGWVG</sequence>
<dbReference type="EMBL" id="JABCKI010000001">
    <property type="protein sequence ID" value="KAG5654734.1"/>
    <property type="molecule type" value="Genomic_DNA"/>
</dbReference>
<name>A0A9P7KM14_9AGAR</name>
<feature type="compositionally biased region" description="Polar residues" evidence="1">
    <location>
        <begin position="240"/>
        <end position="259"/>
    </location>
</feature>